<accession>A0A1H8AL69</accession>
<reference evidence="6" key="1">
    <citation type="submission" date="2016-10" db="EMBL/GenBank/DDBJ databases">
        <authorList>
            <person name="Varghese N."/>
            <person name="Submissions S."/>
        </authorList>
    </citation>
    <scope>NUCLEOTIDE SEQUENCE [LARGE SCALE GENOMIC DNA]</scope>
    <source>
        <strain evidence="6">LMG 26383,CCUG 61248,R- 45681</strain>
    </source>
</reference>
<dbReference type="CDD" id="cd00038">
    <property type="entry name" value="CAP_ED"/>
    <property type="match status" value="1"/>
</dbReference>
<keyword evidence="5" id="KW-0808">Transferase</keyword>
<dbReference type="SUPFAM" id="SSF51206">
    <property type="entry name" value="cAMP-binding domain-like"/>
    <property type="match status" value="1"/>
</dbReference>
<dbReference type="SUPFAM" id="SSF46785">
    <property type="entry name" value="Winged helix' DNA-binding domain"/>
    <property type="match status" value="1"/>
</dbReference>
<dbReference type="EMBL" id="FOAN01000020">
    <property type="protein sequence ID" value="SEM71273.1"/>
    <property type="molecule type" value="Genomic_DNA"/>
</dbReference>
<dbReference type="Gene3D" id="2.60.120.10">
    <property type="entry name" value="Jelly Rolls"/>
    <property type="match status" value="1"/>
</dbReference>
<feature type="domain" description="HTH crp-type" evidence="4">
    <location>
        <begin position="150"/>
        <end position="224"/>
    </location>
</feature>
<evidence type="ECO:0000256" key="1">
    <source>
        <dbReference type="ARBA" id="ARBA00023015"/>
    </source>
</evidence>
<dbReference type="PROSITE" id="PS51063">
    <property type="entry name" value="HTH_CRP_2"/>
    <property type="match status" value="1"/>
</dbReference>
<keyword evidence="2" id="KW-0238">DNA-binding</keyword>
<dbReference type="GO" id="GO:0016301">
    <property type="term" value="F:kinase activity"/>
    <property type="evidence" value="ECO:0007669"/>
    <property type="project" value="UniProtKB-KW"/>
</dbReference>
<dbReference type="InterPro" id="IPR036388">
    <property type="entry name" value="WH-like_DNA-bd_sf"/>
</dbReference>
<keyword evidence="6" id="KW-1185">Reference proteome</keyword>
<dbReference type="InterPro" id="IPR018490">
    <property type="entry name" value="cNMP-bd_dom_sf"/>
</dbReference>
<dbReference type="STRING" id="1036779.SAMN04515666_12017"/>
<evidence type="ECO:0000313" key="5">
    <source>
        <dbReference type="EMBL" id="SEM71273.1"/>
    </source>
</evidence>
<keyword evidence="1" id="KW-0805">Transcription regulation</keyword>
<dbReference type="Pfam" id="PF00027">
    <property type="entry name" value="cNMP_binding"/>
    <property type="match status" value="1"/>
</dbReference>
<dbReference type="InterPro" id="IPR036390">
    <property type="entry name" value="WH_DNA-bd_sf"/>
</dbReference>
<dbReference type="GO" id="GO:0006355">
    <property type="term" value="P:regulation of DNA-templated transcription"/>
    <property type="evidence" value="ECO:0007669"/>
    <property type="project" value="InterPro"/>
</dbReference>
<dbReference type="RefSeq" id="WP_091843660.1">
    <property type="nucleotide sequence ID" value="NZ_FOAN01000020.1"/>
</dbReference>
<dbReference type="GO" id="GO:0003677">
    <property type="term" value="F:DNA binding"/>
    <property type="evidence" value="ECO:0007669"/>
    <property type="project" value="UniProtKB-KW"/>
</dbReference>
<dbReference type="SMART" id="SM00419">
    <property type="entry name" value="HTH_CRP"/>
    <property type="match status" value="1"/>
</dbReference>
<proteinExistence type="predicted"/>
<name>A0A1H8AL69_9HYPH</name>
<protein>
    <submittedName>
        <fullName evidence="5">cAMP-binding domain of CRP or a regulatory subunit of cAMP-dependent protein kinases</fullName>
    </submittedName>
</protein>
<gene>
    <name evidence="5" type="ORF">SAMN04515666_12017</name>
</gene>
<dbReference type="InterPro" id="IPR014710">
    <property type="entry name" value="RmlC-like_jellyroll"/>
</dbReference>
<dbReference type="AlphaFoldDB" id="A0A1H8AL69"/>
<keyword evidence="5" id="KW-0418">Kinase</keyword>
<sequence>MDKDLYLHGLVRKLETSSPLQSEERDQLLRLPLTLKQFESGLDIVSEGERTKQCCLVAEGLVCRYKIVGDGQRQILSLHLPGDIPDIHSLLIEVMDHNLGTLTPATVGLIPHEAVRSLTRSYYRIAEAFWRETLVEAAIYREWMVGIGRRSAPSRIAHLFCEFITKMTAIGLSDGKTCELPLTQPEIADALGLSTVHMNKKLREIRQAGLVRLRANRLTILDWAGLCRLAEFDPDYLHLRETHPRK</sequence>
<dbReference type="InterPro" id="IPR000595">
    <property type="entry name" value="cNMP-bd_dom"/>
</dbReference>
<dbReference type="Proteomes" id="UP000199664">
    <property type="component" value="Unassembled WGS sequence"/>
</dbReference>
<dbReference type="InterPro" id="IPR012318">
    <property type="entry name" value="HTH_CRP"/>
</dbReference>
<dbReference type="Pfam" id="PF13545">
    <property type="entry name" value="HTH_Crp_2"/>
    <property type="match status" value="1"/>
</dbReference>
<organism evidence="5 6">
    <name type="scientific">Bosea lupini</name>
    <dbReference type="NCBI Taxonomy" id="1036779"/>
    <lineage>
        <taxon>Bacteria</taxon>
        <taxon>Pseudomonadati</taxon>
        <taxon>Pseudomonadota</taxon>
        <taxon>Alphaproteobacteria</taxon>
        <taxon>Hyphomicrobiales</taxon>
        <taxon>Boseaceae</taxon>
        <taxon>Bosea</taxon>
    </lineage>
</organism>
<evidence type="ECO:0000256" key="2">
    <source>
        <dbReference type="ARBA" id="ARBA00023125"/>
    </source>
</evidence>
<evidence type="ECO:0000259" key="4">
    <source>
        <dbReference type="PROSITE" id="PS51063"/>
    </source>
</evidence>
<dbReference type="OrthoDB" id="7584044at2"/>
<dbReference type="Gene3D" id="1.10.10.10">
    <property type="entry name" value="Winged helix-like DNA-binding domain superfamily/Winged helix DNA-binding domain"/>
    <property type="match status" value="1"/>
</dbReference>
<evidence type="ECO:0000256" key="3">
    <source>
        <dbReference type="ARBA" id="ARBA00023163"/>
    </source>
</evidence>
<evidence type="ECO:0000313" key="6">
    <source>
        <dbReference type="Proteomes" id="UP000199664"/>
    </source>
</evidence>
<keyword evidence="3" id="KW-0804">Transcription</keyword>